<proteinExistence type="predicted"/>
<organism evidence="1">
    <name type="scientific">Sesamum radiatum</name>
    <name type="common">Black benniseed</name>
    <dbReference type="NCBI Taxonomy" id="300843"/>
    <lineage>
        <taxon>Eukaryota</taxon>
        <taxon>Viridiplantae</taxon>
        <taxon>Streptophyta</taxon>
        <taxon>Embryophyta</taxon>
        <taxon>Tracheophyta</taxon>
        <taxon>Spermatophyta</taxon>
        <taxon>Magnoliopsida</taxon>
        <taxon>eudicotyledons</taxon>
        <taxon>Gunneridae</taxon>
        <taxon>Pentapetalae</taxon>
        <taxon>asterids</taxon>
        <taxon>lamiids</taxon>
        <taxon>Lamiales</taxon>
        <taxon>Pedaliaceae</taxon>
        <taxon>Sesamum</taxon>
    </lineage>
</organism>
<accession>A0AAW2K4H4</accession>
<reference evidence="1" key="1">
    <citation type="submission" date="2020-06" db="EMBL/GenBank/DDBJ databases">
        <authorList>
            <person name="Li T."/>
            <person name="Hu X."/>
            <person name="Zhang T."/>
            <person name="Song X."/>
            <person name="Zhang H."/>
            <person name="Dai N."/>
            <person name="Sheng W."/>
            <person name="Hou X."/>
            <person name="Wei L."/>
        </authorList>
    </citation>
    <scope>NUCLEOTIDE SEQUENCE</scope>
    <source>
        <strain evidence="1">G02</strain>
        <tissue evidence="1">Leaf</tissue>
    </source>
</reference>
<protein>
    <submittedName>
        <fullName evidence="1">Uncharacterized protein</fullName>
    </submittedName>
</protein>
<reference evidence="1" key="2">
    <citation type="journal article" date="2024" name="Plant">
        <title>Genomic evolution and insights into agronomic trait innovations of Sesamum species.</title>
        <authorList>
            <person name="Miao H."/>
            <person name="Wang L."/>
            <person name="Qu L."/>
            <person name="Liu H."/>
            <person name="Sun Y."/>
            <person name="Le M."/>
            <person name="Wang Q."/>
            <person name="Wei S."/>
            <person name="Zheng Y."/>
            <person name="Lin W."/>
            <person name="Duan Y."/>
            <person name="Cao H."/>
            <person name="Xiong S."/>
            <person name="Wang X."/>
            <person name="Wei L."/>
            <person name="Li C."/>
            <person name="Ma Q."/>
            <person name="Ju M."/>
            <person name="Zhao R."/>
            <person name="Li G."/>
            <person name="Mu C."/>
            <person name="Tian Q."/>
            <person name="Mei H."/>
            <person name="Zhang T."/>
            <person name="Gao T."/>
            <person name="Zhang H."/>
        </authorList>
    </citation>
    <scope>NUCLEOTIDE SEQUENCE</scope>
    <source>
        <strain evidence="1">G02</strain>
    </source>
</reference>
<dbReference type="EMBL" id="JACGWJ010000030">
    <property type="protein sequence ID" value="KAL0300743.1"/>
    <property type="molecule type" value="Genomic_DNA"/>
</dbReference>
<sequence>MYGKLVLVYEGERLLGEVELQHQGGGVWGEEIKEIRISHYSPPSERCPPLAVLIP</sequence>
<dbReference type="AlphaFoldDB" id="A0AAW2K4H4"/>
<comment type="caution">
    <text evidence="1">The sequence shown here is derived from an EMBL/GenBank/DDBJ whole genome shotgun (WGS) entry which is preliminary data.</text>
</comment>
<name>A0AAW2K4H4_SESRA</name>
<evidence type="ECO:0000313" key="1">
    <source>
        <dbReference type="EMBL" id="KAL0300743.1"/>
    </source>
</evidence>
<gene>
    <name evidence="1" type="ORF">Sradi_6351100</name>
</gene>